<accession>A0A6M3LHY9</accession>
<sequence>MSGPTDPAEAHFDKGLWGYDGSEWRKLQLLWGYYDRWQEYLGETKSGDGHFTVSCAAVPAGYVYVLQMATLVNDTGARGAVRIWARTGSSLFFLVGKVTPAQYEPLVWTGALALKAGDYVQLQQLSCQDGDMIYCGVWGYKMRIAM</sequence>
<evidence type="ECO:0000313" key="1">
    <source>
        <dbReference type="EMBL" id="QJA94917.1"/>
    </source>
</evidence>
<organism evidence="1">
    <name type="scientific">viral metagenome</name>
    <dbReference type="NCBI Taxonomy" id="1070528"/>
    <lineage>
        <taxon>unclassified sequences</taxon>
        <taxon>metagenomes</taxon>
        <taxon>organismal metagenomes</taxon>
    </lineage>
</organism>
<protein>
    <submittedName>
        <fullName evidence="1">Uncharacterized protein</fullName>
    </submittedName>
</protein>
<dbReference type="EMBL" id="MT143271">
    <property type="protein sequence ID" value="QJA94917.1"/>
    <property type="molecule type" value="Genomic_DNA"/>
</dbReference>
<gene>
    <name evidence="1" type="ORF">MM415B03701_0006</name>
</gene>
<reference evidence="1" key="1">
    <citation type="submission" date="2020-03" db="EMBL/GenBank/DDBJ databases">
        <title>The deep terrestrial virosphere.</title>
        <authorList>
            <person name="Holmfeldt K."/>
            <person name="Nilsson E."/>
            <person name="Simone D."/>
            <person name="Lopez-Fernandez M."/>
            <person name="Wu X."/>
            <person name="de Brujin I."/>
            <person name="Lundin D."/>
            <person name="Andersson A."/>
            <person name="Bertilsson S."/>
            <person name="Dopson M."/>
        </authorList>
    </citation>
    <scope>NUCLEOTIDE SEQUENCE</scope>
    <source>
        <strain evidence="1">MM415B03701</strain>
    </source>
</reference>
<proteinExistence type="predicted"/>
<name>A0A6M3LHY9_9ZZZZ</name>
<dbReference type="AlphaFoldDB" id="A0A6M3LHY9"/>